<comment type="similarity">
    <text evidence="2 6">Belongs to the terpene synthase family.</text>
</comment>
<evidence type="ECO:0000256" key="6">
    <source>
        <dbReference type="RuleBase" id="RU366034"/>
    </source>
</evidence>
<dbReference type="SFLD" id="SFLDS00005">
    <property type="entry name" value="Isoprenoid_Synthase_Type_I"/>
    <property type="match status" value="1"/>
</dbReference>
<dbReference type="InterPro" id="IPR034686">
    <property type="entry name" value="Terpene_cyclase-like_2"/>
</dbReference>
<evidence type="ECO:0000256" key="2">
    <source>
        <dbReference type="ARBA" id="ARBA00006333"/>
    </source>
</evidence>
<keyword evidence="8" id="KW-1185">Reference proteome</keyword>
<dbReference type="OrthoDB" id="2861623at2759"/>
<dbReference type="SFLD" id="SFLDG01020">
    <property type="entry name" value="Terpene_Cyclase_Like_2"/>
    <property type="match status" value="1"/>
</dbReference>
<dbReference type="EMBL" id="KB468124">
    <property type="protein sequence ID" value="PCH42336.1"/>
    <property type="molecule type" value="Genomic_DNA"/>
</dbReference>
<dbReference type="Proteomes" id="UP000218811">
    <property type="component" value="Unassembled WGS sequence"/>
</dbReference>
<dbReference type="PANTHER" id="PTHR35201">
    <property type="entry name" value="TERPENE SYNTHASE"/>
    <property type="match status" value="1"/>
</dbReference>
<evidence type="ECO:0000256" key="1">
    <source>
        <dbReference type="ARBA" id="ARBA00001946"/>
    </source>
</evidence>
<dbReference type="OMA" id="CKMTKEF"/>
<name>A0A2H3JJG9_WOLCO</name>
<evidence type="ECO:0000256" key="3">
    <source>
        <dbReference type="ARBA" id="ARBA00022723"/>
    </source>
</evidence>
<keyword evidence="3 6" id="KW-0479">Metal-binding</keyword>
<keyword evidence="5 6" id="KW-0456">Lyase</keyword>
<evidence type="ECO:0000313" key="8">
    <source>
        <dbReference type="Proteomes" id="UP000218811"/>
    </source>
</evidence>
<dbReference type="GO" id="GO:0010333">
    <property type="term" value="F:terpene synthase activity"/>
    <property type="evidence" value="ECO:0007669"/>
    <property type="project" value="InterPro"/>
</dbReference>
<dbReference type="SMR" id="A0A2H3JJG9"/>
<dbReference type="PANTHER" id="PTHR35201:SF4">
    <property type="entry name" value="BETA-PINACENE SYNTHASE-RELATED"/>
    <property type="match status" value="1"/>
</dbReference>
<dbReference type="GO" id="GO:0008299">
    <property type="term" value="P:isoprenoid biosynthetic process"/>
    <property type="evidence" value="ECO:0007669"/>
    <property type="project" value="UniProtKB-ARBA"/>
</dbReference>
<dbReference type="SUPFAM" id="SSF48576">
    <property type="entry name" value="Terpenoid synthases"/>
    <property type="match status" value="1"/>
</dbReference>
<proteinExistence type="inferred from homology"/>
<dbReference type="STRING" id="742152.A0A2H3JJG9"/>
<gene>
    <name evidence="7" type="ORF">WOLCODRAFT_72514</name>
</gene>
<dbReference type="Gene3D" id="1.10.600.10">
    <property type="entry name" value="Farnesyl Diphosphate Synthase"/>
    <property type="match status" value="1"/>
</dbReference>
<reference evidence="7 8" key="1">
    <citation type="journal article" date="2012" name="Science">
        <title>The Paleozoic origin of enzymatic lignin decomposition reconstructed from 31 fungal genomes.</title>
        <authorList>
            <person name="Floudas D."/>
            <person name="Binder M."/>
            <person name="Riley R."/>
            <person name="Barry K."/>
            <person name="Blanchette R.A."/>
            <person name="Henrissat B."/>
            <person name="Martinez A.T."/>
            <person name="Otillar R."/>
            <person name="Spatafora J.W."/>
            <person name="Yadav J.S."/>
            <person name="Aerts A."/>
            <person name="Benoit I."/>
            <person name="Boyd A."/>
            <person name="Carlson A."/>
            <person name="Copeland A."/>
            <person name="Coutinho P.M."/>
            <person name="de Vries R.P."/>
            <person name="Ferreira P."/>
            <person name="Findley K."/>
            <person name="Foster B."/>
            <person name="Gaskell J."/>
            <person name="Glotzer D."/>
            <person name="Gorecki P."/>
            <person name="Heitman J."/>
            <person name="Hesse C."/>
            <person name="Hori C."/>
            <person name="Igarashi K."/>
            <person name="Jurgens J.A."/>
            <person name="Kallen N."/>
            <person name="Kersten P."/>
            <person name="Kohler A."/>
            <person name="Kuees U."/>
            <person name="Kumar T.K.A."/>
            <person name="Kuo A."/>
            <person name="LaButti K."/>
            <person name="Larrondo L.F."/>
            <person name="Lindquist E."/>
            <person name="Ling A."/>
            <person name="Lombard V."/>
            <person name="Lucas S."/>
            <person name="Lundell T."/>
            <person name="Martin R."/>
            <person name="McLaughlin D.J."/>
            <person name="Morgenstern I."/>
            <person name="Morin E."/>
            <person name="Murat C."/>
            <person name="Nagy L.G."/>
            <person name="Nolan M."/>
            <person name="Ohm R.A."/>
            <person name="Patyshakuliyeva A."/>
            <person name="Rokas A."/>
            <person name="Ruiz-Duenas F.J."/>
            <person name="Sabat G."/>
            <person name="Salamov A."/>
            <person name="Samejima M."/>
            <person name="Schmutz J."/>
            <person name="Slot J.C."/>
            <person name="St John F."/>
            <person name="Stenlid J."/>
            <person name="Sun H."/>
            <person name="Sun S."/>
            <person name="Syed K."/>
            <person name="Tsang A."/>
            <person name="Wiebenga A."/>
            <person name="Young D."/>
            <person name="Pisabarro A."/>
            <person name="Eastwood D.C."/>
            <person name="Martin F."/>
            <person name="Cullen D."/>
            <person name="Grigoriev I.V."/>
            <person name="Hibbett D.S."/>
        </authorList>
    </citation>
    <scope>NUCLEOTIDE SEQUENCE [LARGE SCALE GENOMIC DNA]</scope>
    <source>
        <strain evidence="7 8">MD-104</strain>
    </source>
</reference>
<keyword evidence="4 6" id="KW-0460">Magnesium</keyword>
<protein>
    <recommendedName>
        <fullName evidence="6">Terpene synthase</fullName>
        <ecNumber evidence="6">4.2.3.-</ecNumber>
    </recommendedName>
</protein>
<dbReference type="AlphaFoldDB" id="A0A2H3JJG9"/>
<comment type="cofactor">
    <cofactor evidence="1 6">
        <name>Mg(2+)</name>
        <dbReference type="ChEBI" id="CHEBI:18420"/>
    </cofactor>
</comment>
<evidence type="ECO:0000256" key="5">
    <source>
        <dbReference type="ARBA" id="ARBA00023239"/>
    </source>
</evidence>
<dbReference type="InterPro" id="IPR008949">
    <property type="entry name" value="Isoprenoid_synthase_dom_sf"/>
</dbReference>
<evidence type="ECO:0000313" key="7">
    <source>
        <dbReference type="EMBL" id="PCH42336.1"/>
    </source>
</evidence>
<accession>A0A2H3JJG9</accession>
<dbReference type="GO" id="GO:0046872">
    <property type="term" value="F:metal ion binding"/>
    <property type="evidence" value="ECO:0007669"/>
    <property type="project" value="UniProtKB-KW"/>
</dbReference>
<evidence type="ECO:0000256" key="4">
    <source>
        <dbReference type="ARBA" id="ARBA00022842"/>
    </source>
</evidence>
<dbReference type="Pfam" id="PF19086">
    <property type="entry name" value="Terpene_syn_C_2"/>
    <property type="match status" value="1"/>
</dbReference>
<sequence>MSAPTFFTLPDLLPFLPFKGSFNPHFQDAAGASSKWASSFRIFSDRKRENFQQSGSELLCAHAWPYAGYEELRTCCDFVNTLFAVDEISDEQTGKDAYSTGRVFYNALSNPEWDDGSALSKMTKEFRTRLLKKNVPACHRRFVQHCEDYVNAFAVEAELREQKKVLELDSYMVLRRENSAIRTCFGLFGYVLGVDLPDEIFEHPIFMRMHIAAVDMVAWSNDVYSYNMEQAMGHTGNNVVTVLMNQNNWDLQTAVDHVGVHFKELMDSFMADKARLPSWGPKLDSAVSQFVMAMENWVVGNCEWSFETQRYFGTERAEIKRTRVVRLYPKREKEDEED</sequence>
<organism evidence="7 8">
    <name type="scientific">Wolfiporia cocos (strain MD-104)</name>
    <name type="common">Brown rot fungus</name>
    <dbReference type="NCBI Taxonomy" id="742152"/>
    <lineage>
        <taxon>Eukaryota</taxon>
        <taxon>Fungi</taxon>
        <taxon>Dikarya</taxon>
        <taxon>Basidiomycota</taxon>
        <taxon>Agaricomycotina</taxon>
        <taxon>Agaricomycetes</taxon>
        <taxon>Polyporales</taxon>
        <taxon>Phaeolaceae</taxon>
        <taxon>Wolfiporia</taxon>
    </lineage>
</organism>
<dbReference type="EC" id="4.2.3.-" evidence="6"/>